<accession>A0AAN6Z460</accession>
<name>A0AAN6Z460_9PEZI</name>
<dbReference type="GeneID" id="87823902"/>
<evidence type="ECO:0000313" key="2">
    <source>
        <dbReference type="Proteomes" id="UP001302602"/>
    </source>
</evidence>
<dbReference type="EMBL" id="MU853227">
    <property type="protein sequence ID" value="KAK4124327.1"/>
    <property type="molecule type" value="Genomic_DNA"/>
</dbReference>
<keyword evidence="2" id="KW-1185">Reference proteome</keyword>
<dbReference type="Proteomes" id="UP001302602">
    <property type="component" value="Unassembled WGS sequence"/>
</dbReference>
<sequence length="150" mass="16551">MQATRTGNLHVMRRRQQSNCRPACCRAMETTLRHRTYSPSHAETREITAADETTSFFSVEALLLTGMKLTPHLARCARCSETASQFSDRVCEGYFHFSTTTSYGNESVGYGLLWPASALVLCKEPLCGVHSGGWNHLSSNGVAGRRSCSK</sequence>
<dbReference type="RefSeq" id="XP_062648098.1">
    <property type="nucleotide sequence ID" value="XM_062787132.1"/>
</dbReference>
<proteinExistence type="predicted"/>
<reference evidence="1" key="2">
    <citation type="submission" date="2023-05" db="EMBL/GenBank/DDBJ databases">
        <authorList>
            <consortium name="Lawrence Berkeley National Laboratory"/>
            <person name="Steindorff A."/>
            <person name="Hensen N."/>
            <person name="Bonometti L."/>
            <person name="Westerberg I."/>
            <person name="Brannstrom I.O."/>
            <person name="Guillou S."/>
            <person name="Cros-Aarteil S."/>
            <person name="Calhoun S."/>
            <person name="Haridas S."/>
            <person name="Kuo A."/>
            <person name="Mondo S."/>
            <person name="Pangilinan J."/>
            <person name="Riley R."/>
            <person name="Labutti K."/>
            <person name="Andreopoulos B."/>
            <person name="Lipzen A."/>
            <person name="Chen C."/>
            <person name="Yanf M."/>
            <person name="Daum C."/>
            <person name="Ng V."/>
            <person name="Clum A."/>
            <person name="Ohm R."/>
            <person name="Martin F."/>
            <person name="Silar P."/>
            <person name="Natvig D."/>
            <person name="Lalanne C."/>
            <person name="Gautier V."/>
            <person name="Ament-Velasquez S.L."/>
            <person name="Kruys A."/>
            <person name="Hutchinson M.I."/>
            <person name="Powell A.J."/>
            <person name="Barry K."/>
            <person name="Miller A.N."/>
            <person name="Grigoriev I.V."/>
            <person name="Debuchy R."/>
            <person name="Gladieux P."/>
            <person name="Thoren M.H."/>
            <person name="Johannesson H."/>
        </authorList>
    </citation>
    <scope>NUCLEOTIDE SEQUENCE</scope>
    <source>
        <strain evidence="1">CBS 731.68</strain>
    </source>
</reference>
<protein>
    <submittedName>
        <fullName evidence="1">Uncharacterized protein</fullName>
    </submittedName>
</protein>
<gene>
    <name evidence="1" type="ORF">N657DRAFT_388084</name>
</gene>
<reference evidence="1" key="1">
    <citation type="journal article" date="2023" name="Mol. Phylogenet. Evol.">
        <title>Genome-scale phylogeny and comparative genomics of the fungal order Sordariales.</title>
        <authorList>
            <person name="Hensen N."/>
            <person name="Bonometti L."/>
            <person name="Westerberg I."/>
            <person name="Brannstrom I.O."/>
            <person name="Guillou S."/>
            <person name="Cros-Aarteil S."/>
            <person name="Calhoun S."/>
            <person name="Haridas S."/>
            <person name="Kuo A."/>
            <person name="Mondo S."/>
            <person name="Pangilinan J."/>
            <person name="Riley R."/>
            <person name="LaButti K."/>
            <person name="Andreopoulos B."/>
            <person name="Lipzen A."/>
            <person name="Chen C."/>
            <person name="Yan M."/>
            <person name="Daum C."/>
            <person name="Ng V."/>
            <person name="Clum A."/>
            <person name="Steindorff A."/>
            <person name="Ohm R.A."/>
            <person name="Martin F."/>
            <person name="Silar P."/>
            <person name="Natvig D.O."/>
            <person name="Lalanne C."/>
            <person name="Gautier V."/>
            <person name="Ament-Velasquez S.L."/>
            <person name="Kruys A."/>
            <person name="Hutchinson M.I."/>
            <person name="Powell A.J."/>
            <person name="Barry K."/>
            <person name="Miller A.N."/>
            <person name="Grigoriev I.V."/>
            <person name="Debuchy R."/>
            <person name="Gladieux P."/>
            <person name="Hiltunen Thoren M."/>
            <person name="Johannesson H."/>
        </authorList>
    </citation>
    <scope>NUCLEOTIDE SEQUENCE</scope>
    <source>
        <strain evidence="1">CBS 731.68</strain>
    </source>
</reference>
<evidence type="ECO:0000313" key="1">
    <source>
        <dbReference type="EMBL" id="KAK4124327.1"/>
    </source>
</evidence>
<organism evidence="1 2">
    <name type="scientific">Parathielavia appendiculata</name>
    <dbReference type="NCBI Taxonomy" id="2587402"/>
    <lineage>
        <taxon>Eukaryota</taxon>
        <taxon>Fungi</taxon>
        <taxon>Dikarya</taxon>
        <taxon>Ascomycota</taxon>
        <taxon>Pezizomycotina</taxon>
        <taxon>Sordariomycetes</taxon>
        <taxon>Sordariomycetidae</taxon>
        <taxon>Sordariales</taxon>
        <taxon>Chaetomiaceae</taxon>
        <taxon>Parathielavia</taxon>
    </lineage>
</organism>
<comment type="caution">
    <text evidence="1">The sequence shown here is derived from an EMBL/GenBank/DDBJ whole genome shotgun (WGS) entry which is preliminary data.</text>
</comment>
<dbReference type="AlphaFoldDB" id="A0AAN6Z460"/>